<dbReference type="CDD" id="cd16650">
    <property type="entry name" value="SP-RING_PIAS-like"/>
    <property type="match status" value="1"/>
</dbReference>
<dbReference type="AlphaFoldDB" id="A0A444Z8I4"/>
<feature type="compositionally biased region" description="Polar residues" evidence="5">
    <location>
        <begin position="842"/>
        <end position="863"/>
    </location>
</feature>
<feature type="compositionally biased region" description="Basic and acidic residues" evidence="5">
    <location>
        <begin position="444"/>
        <end position="463"/>
    </location>
</feature>
<dbReference type="GO" id="GO:0008270">
    <property type="term" value="F:zinc ion binding"/>
    <property type="evidence" value="ECO:0007669"/>
    <property type="project" value="UniProtKB-KW"/>
</dbReference>
<dbReference type="PANTHER" id="PTHR10782">
    <property type="entry name" value="ZINC FINGER MIZ DOMAIN-CONTAINING PROTEIN"/>
    <property type="match status" value="1"/>
</dbReference>
<keyword evidence="3" id="KW-0862">Zinc</keyword>
<keyword evidence="8" id="KW-1185">Reference proteome</keyword>
<protein>
    <recommendedName>
        <fullName evidence="6">SP-RING-type domain-containing protein</fullName>
    </recommendedName>
</protein>
<accession>A0A444Z8I4</accession>
<dbReference type="Proteomes" id="UP000289738">
    <property type="component" value="Chromosome B05"/>
</dbReference>
<feature type="region of interest" description="Disordered" evidence="5">
    <location>
        <begin position="632"/>
        <end position="659"/>
    </location>
</feature>
<feature type="domain" description="SP-RING-type" evidence="6">
    <location>
        <begin position="305"/>
        <end position="386"/>
    </location>
</feature>
<proteinExistence type="predicted"/>
<gene>
    <name evidence="7" type="ORF">Ahy_B05g078915</name>
</gene>
<reference evidence="7 8" key="1">
    <citation type="submission" date="2019-01" db="EMBL/GenBank/DDBJ databases">
        <title>Sequencing of cultivated peanut Arachis hypogaea provides insights into genome evolution and oil improvement.</title>
        <authorList>
            <person name="Chen X."/>
        </authorList>
    </citation>
    <scope>NUCLEOTIDE SEQUENCE [LARGE SCALE GENOMIC DNA]</scope>
    <source>
        <strain evidence="8">cv. Fuhuasheng</strain>
        <tissue evidence="7">Leaves</tissue>
    </source>
</reference>
<evidence type="ECO:0000256" key="3">
    <source>
        <dbReference type="ARBA" id="ARBA00022833"/>
    </source>
</evidence>
<dbReference type="Pfam" id="PF02891">
    <property type="entry name" value="zf-MIZ"/>
    <property type="match status" value="1"/>
</dbReference>
<name>A0A444Z8I4_ARAHY</name>
<dbReference type="GO" id="GO:0000785">
    <property type="term" value="C:chromatin"/>
    <property type="evidence" value="ECO:0007669"/>
    <property type="project" value="TreeGrafter"/>
</dbReference>
<dbReference type="EMBL" id="SDMP01000015">
    <property type="protein sequence ID" value="RYR10475.1"/>
    <property type="molecule type" value="Genomic_DNA"/>
</dbReference>
<evidence type="ECO:0000256" key="5">
    <source>
        <dbReference type="SAM" id="MobiDB-lite"/>
    </source>
</evidence>
<comment type="caution">
    <text evidence="7">The sequence shown here is derived from an EMBL/GenBank/DDBJ whole genome shotgun (WGS) entry which is preliminary data.</text>
</comment>
<feature type="region of interest" description="Disordered" evidence="5">
    <location>
        <begin position="783"/>
        <end position="895"/>
    </location>
</feature>
<feature type="region of interest" description="Disordered" evidence="5">
    <location>
        <begin position="689"/>
        <end position="740"/>
    </location>
</feature>
<evidence type="ECO:0000313" key="8">
    <source>
        <dbReference type="Proteomes" id="UP000289738"/>
    </source>
</evidence>
<evidence type="ECO:0000256" key="2">
    <source>
        <dbReference type="ARBA" id="ARBA00022771"/>
    </source>
</evidence>
<dbReference type="InterPro" id="IPR013083">
    <property type="entry name" value="Znf_RING/FYVE/PHD"/>
</dbReference>
<dbReference type="InterPro" id="IPR004181">
    <property type="entry name" value="Znf_MIZ"/>
</dbReference>
<sequence length="912" mass="100350">MSNGTTATPPLQPLDTAVLARTSPSFINNLRITAVMERLAAHLHDGNHNQLGALDFYNQCISLSRGIDYSLANGEISPKAKELPALMRLFHQRKNDELSQAALMVVMISVKNACELGWFQAKEKEELLAIADEVAKIFCNAGKINAGPSSSHSTITRIMERFPCRFYPKMKLGQILVSFEAKPGYGAYTLDFHITKSNVQHERIWLFVAQTDNVETSACLINPQQVNFLLNGKGVDRRTNVFMDTVPQMPTPVSGMLKYGTNLLQAVGQFTGHYVVIVAYMSFVSLPEDPVLQDYVQPAVTSVDTDSDLIEGASRISLNCPISFARIKTPVKGCSCKHFQCFDFDNFINMNSRRPWWRCPHCNQHVSYEDIRLDRNMVEASKFSPRVFQSGYFCLSSHLYSQSTVTILKDVGENILEVIVLGDGSWKAVFEKDHNVDKTVFEKDHNVDKTQNKAHNGEKKPAELQESTCSPNNIISNIFDLTNDDDCMDLMDTIELEDTKPAPGSAETQFVNQSSTSLGLNSTDVDQNVASHIDDEFWAGLDLVFGRSDTPSLGISENPVLPDSVSPAFNQGSNSHDNNSAVNSLVHNQVSTPTNLQLIYMNSSVNEYGRSASIPRHVNRTPVAVQALAAPSSISGREQSLGNTLNSSLPSSSPATTHVPLSHTATAANPILTDTERQQHFSRSQMNLPQMSGVNSLGLPHHSATQNRVPPPNNPAPNQLPNSNRPWVGLGELSNPHLSQSLNSRAHPVMRTNIQRSHIQQGGSVAQSTGTTANSQQTRANAIGQVSRDQRGSVTPQSVSRPDDLLNLQSEQNWRPTQRMRGSLTGRPYSDEVRERIIAPTQLVQNTRPQGTQPVPASRQHLQSPLPVQGSRPHGSQPLQRPQGPPPFRPTGLPLDVLIANNRNAHNHPSNA</sequence>
<evidence type="ECO:0000259" key="6">
    <source>
        <dbReference type="PROSITE" id="PS51044"/>
    </source>
</evidence>
<organism evidence="7 8">
    <name type="scientific">Arachis hypogaea</name>
    <name type="common">Peanut</name>
    <dbReference type="NCBI Taxonomy" id="3818"/>
    <lineage>
        <taxon>Eukaryota</taxon>
        <taxon>Viridiplantae</taxon>
        <taxon>Streptophyta</taxon>
        <taxon>Embryophyta</taxon>
        <taxon>Tracheophyta</taxon>
        <taxon>Spermatophyta</taxon>
        <taxon>Magnoliopsida</taxon>
        <taxon>eudicotyledons</taxon>
        <taxon>Gunneridae</taxon>
        <taxon>Pentapetalae</taxon>
        <taxon>rosids</taxon>
        <taxon>fabids</taxon>
        <taxon>Fabales</taxon>
        <taxon>Fabaceae</taxon>
        <taxon>Papilionoideae</taxon>
        <taxon>50 kb inversion clade</taxon>
        <taxon>dalbergioids sensu lato</taxon>
        <taxon>Dalbergieae</taxon>
        <taxon>Pterocarpus clade</taxon>
        <taxon>Arachis</taxon>
    </lineage>
</organism>
<feature type="region of interest" description="Disordered" evidence="5">
    <location>
        <begin position="758"/>
        <end position="777"/>
    </location>
</feature>
<dbReference type="PROSITE" id="PS51044">
    <property type="entry name" value="ZF_SP_RING"/>
    <property type="match status" value="1"/>
</dbReference>
<dbReference type="Gene3D" id="3.30.40.10">
    <property type="entry name" value="Zinc/RING finger domain, C3HC4 (zinc finger)"/>
    <property type="match status" value="1"/>
</dbReference>
<feature type="compositionally biased region" description="Polar residues" evidence="5">
    <location>
        <begin position="807"/>
        <end position="816"/>
    </location>
</feature>
<evidence type="ECO:0000313" key="7">
    <source>
        <dbReference type="EMBL" id="RYR10475.1"/>
    </source>
</evidence>
<evidence type="ECO:0000256" key="4">
    <source>
        <dbReference type="PROSITE-ProRule" id="PRU00452"/>
    </source>
</evidence>
<dbReference type="STRING" id="3818.A0A444Z8I4"/>
<evidence type="ECO:0000256" key="1">
    <source>
        <dbReference type="ARBA" id="ARBA00022723"/>
    </source>
</evidence>
<feature type="region of interest" description="Disordered" evidence="5">
    <location>
        <begin position="444"/>
        <end position="466"/>
    </location>
</feature>
<dbReference type="GO" id="GO:0061665">
    <property type="term" value="F:SUMO ligase activity"/>
    <property type="evidence" value="ECO:0007669"/>
    <property type="project" value="TreeGrafter"/>
</dbReference>
<feature type="compositionally biased region" description="Low complexity" evidence="5">
    <location>
        <begin position="640"/>
        <end position="657"/>
    </location>
</feature>
<dbReference type="GO" id="GO:0016925">
    <property type="term" value="P:protein sumoylation"/>
    <property type="evidence" value="ECO:0007669"/>
    <property type="project" value="TreeGrafter"/>
</dbReference>
<keyword evidence="2 4" id="KW-0863">Zinc-finger</keyword>
<dbReference type="PANTHER" id="PTHR10782:SF4">
    <property type="entry name" value="TONALLI, ISOFORM E"/>
    <property type="match status" value="1"/>
</dbReference>
<keyword evidence="1" id="KW-0479">Metal-binding</keyword>